<feature type="transmembrane region" description="Helical" evidence="9">
    <location>
        <begin position="124"/>
        <end position="146"/>
    </location>
</feature>
<feature type="non-terminal residue" evidence="11">
    <location>
        <position position="1"/>
    </location>
</feature>
<comment type="catalytic activity">
    <reaction evidence="8">
        <text>a ubiquinone + NADH + 5 H(+)(in) = a ubiquinol + NAD(+) + 4 H(+)(out)</text>
        <dbReference type="Rhea" id="RHEA:29091"/>
        <dbReference type="Rhea" id="RHEA-COMP:9565"/>
        <dbReference type="Rhea" id="RHEA-COMP:9566"/>
        <dbReference type="ChEBI" id="CHEBI:15378"/>
        <dbReference type="ChEBI" id="CHEBI:16389"/>
        <dbReference type="ChEBI" id="CHEBI:17976"/>
        <dbReference type="ChEBI" id="CHEBI:57540"/>
        <dbReference type="ChEBI" id="CHEBI:57945"/>
        <dbReference type="EC" id="7.1.1.2"/>
    </reaction>
</comment>
<feature type="transmembrane region" description="Helical" evidence="9">
    <location>
        <begin position="35"/>
        <end position="62"/>
    </location>
</feature>
<evidence type="ECO:0000256" key="5">
    <source>
        <dbReference type="ARBA" id="ARBA00022989"/>
    </source>
</evidence>
<comment type="subcellular location">
    <subcellularLocation>
        <location evidence="2">Membrane</location>
        <topology evidence="2">Multi-pass membrane protein</topology>
    </subcellularLocation>
</comment>
<dbReference type="GO" id="GO:0015990">
    <property type="term" value="P:electron transport coupled proton transport"/>
    <property type="evidence" value="ECO:0007669"/>
    <property type="project" value="TreeGrafter"/>
</dbReference>
<name>A0AAE1HD55_9NEOP</name>
<dbReference type="EMBL" id="JAHWGI010000970">
    <property type="protein sequence ID" value="KAK3919074.1"/>
    <property type="molecule type" value="Genomic_DNA"/>
</dbReference>
<sequence>MGFPPSLNLLGMVLLISGCIILYREYYIMFEIFKIPAIAAPTPVSSLVHSSTLVTAGVYILIRFNYFLNENLKLFLLYISLCTMIISGVSGLFEFDLKKIIALSTLRQLGFIISTISIGLPDLAFFHLITHAGFKALLFICAGFFIHNFFDNQDIRFFGLINKNFCFSLCIFNVSNLSLS</sequence>
<dbReference type="GO" id="GO:0008137">
    <property type="term" value="F:NADH dehydrogenase (ubiquinone) activity"/>
    <property type="evidence" value="ECO:0007669"/>
    <property type="project" value="UniProtKB-EC"/>
</dbReference>
<keyword evidence="12" id="KW-1185">Reference proteome</keyword>
<reference evidence="11" key="1">
    <citation type="submission" date="2021-07" db="EMBL/GenBank/DDBJ databases">
        <authorList>
            <person name="Catto M.A."/>
            <person name="Jacobson A."/>
            <person name="Kennedy G."/>
            <person name="Labadie P."/>
            <person name="Hunt B.G."/>
            <person name="Srinivasan R."/>
        </authorList>
    </citation>
    <scope>NUCLEOTIDE SEQUENCE</scope>
    <source>
        <strain evidence="11">PL_HMW_Pooled</strain>
        <tissue evidence="11">Head</tissue>
    </source>
</reference>
<dbReference type="GO" id="GO:0016020">
    <property type="term" value="C:membrane"/>
    <property type="evidence" value="ECO:0007669"/>
    <property type="project" value="UniProtKB-SubCell"/>
</dbReference>
<proteinExistence type="predicted"/>
<evidence type="ECO:0000256" key="1">
    <source>
        <dbReference type="ARBA" id="ARBA00003257"/>
    </source>
</evidence>
<gene>
    <name evidence="11" type="ORF">KUF71_008223</name>
</gene>
<comment type="function">
    <text evidence="1">Core subunit of the mitochondrial membrane respiratory chain NADH dehydrogenase (Complex I) that is believed to belong to the minimal assembly required for catalysis. Complex I functions in the transfer of electrons from NADH to the respiratory chain. The immediate electron acceptor for the enzyme is believed to be ubiquinone.</text>
</comment>
<evidence type="ECO:0000259" key="10">
    <source>
        <dbReference type="Pfam" id="PF00361"/>
    </source>
</evidence>
<dbReference type="PANTHER" id="PTHR42829:SF2">
    <property type="entry name" value="NADH-UBIQUINONE OXIDOREDUCTASE CHAIN 5"/>
    <property type="match status" value="1"/>
</dbReference>
<comment type="caution">
    <text evidence="11">The sequence shown here is derived from an EMBL/GenBank/DDBJ whole genome shotgun (WGS) entry which is preliminary data.</text>
</comment>
<evidence type="ECO:0000313" key="11">
    <source>
        <dbReference type="EMBL" id="KAK3919074.1"/>
    </source>
</evidence>
<evidence type="ECO:0000256" key="4">
    <source>
        <dbReference type="ARBA" id="ARBA00022692"/>
    </source>
</evidence>
<dbReference type="Proteomes" id="UP001219518">
    <property type="component" value="Unassembled WGS sequence"/>
</dbReference>
<protein>
    <recommendedName>
        <fullName evidence="3">NADH:ubiquinone reductase (H(+)-translocating)</fullName>
        <ecNumber evidence="3">7.1.1.2</ecNumber>
    </recommendedName>
    <alternativeName>
        <fullName evidence="7">NADH dehydrogenase subunit 5</fullName>
    </alternativeName>
</protein>
<evidence type="ECO:0000256" key="2">
    <source>
        <dbReference type="ARBA" id="ARBA00004141"/>
    </source>
</evidence>
<keyword evidence="6 9" id="KW-0472">Membrane</keyword>
<dbReference type="PANTHER" id="PTHR42829">
    <property type="entry name" value="NADH-UBIQUINONE OXIDOREDUCTASE CHAIN 5"/>
    <property type="match status" value="1"/>
</dbReference>
<evidence type="ECO:0000256" key="7">
    <source>
        <dbReference type="ARBA" id="ARBA00031027"/>
    </source>
</evidence>
<keyword evidence="5 9" id="KW-1133">Transmembrane helix</keyword>
<evidence type="ECO:0000313" key="12">
    <source>
        <dbReference type="Proteomes" id="UP001219518"/>
    </source>
</evidence>
<reference evidence="11" key="2">
    <citation type="journal article" date="2023" name="BMC Genomics">
        <title>Pest status, molecular evolution, and epigenetic factors derived from the genome assembly of Frankliniella fusca, a thysanopteran phytovirus vector.</title>
        <authorList>
            <person name="Catto M.A."/>
            <person name="Labadie P.E."/>
            <person name="Jacobson A.L."/>
            <person name="Kennedy G.G."/>
            <person name="Srinivasan R."/>
            <person name="Hunt B.G."/>
        </authorList>
    </citation>
    <scope>NUCLEOTIDE SEQUENCE</scope>
    <source>
        <strain evidence="11">PL_HMW_Pooled</strain>
    </source>
</reference>
<feature type="transmembrane region" description="Helical" evidence="9">
    <location>
        <begin position="74"/>
        <end position="93"/>
    </location>
</feature>
<dbReference type="AlphaFoldDB" id="A0AAE1HD55"/>
<keyword evidence="4 9" id="KW-0812">Transmembrane</keyword>
<evidence type="ECO:0000256" key="6">
    <source>
        <dbReference type="ARBA" id="ARBA00023136"/>
    </source>
</evidence>
<evidence type="ECO:0000256" key="3">
    <source>
        <dbReference type="ARBA" id="ARBA00012944"/>
    </source>
</evidence>
<accession>A0AAE1HD55</accession>
<dbReference type="InterPro" id="IPR003945">
    <property type="entry name" value="NU5C-like"/>
</dbReference>
<dbReference type="InterPro" id="IPR001750">
    <property type="entry name" value="ND/Mrp_TM"/>
</dbReference>
<organism evidence="11 12">
    <name type="scientific">Frankliniella fusca</name>
    <dbReference type="NCBI Taxonomy" id="407009"/>
    <lineage>
        <taxon>Eukaryota</taxon>
        <taxon>Metazoa</taxon>
        <taxon>Ecdysozoa</taxon>
        <taxon>Arthropoda</taxon>
        <taxon>Hexapoda</taxon>
        <taxon>Insecta</taxon>
        <taxon>Pterygota</taxon>
        <taxon>Neoptera</taxon>
        <taxon>Paraneoptera</taxon>
        <taxon>Thysanoptera</taxon>
        <taxon>Terebrantia</taxon>
        <taxon>Thripoidea</taxon>
        <taxon>Thripidae</taxon>
        <taxon>Frankliniella</taxon>
    </lineage>
</organism>
<evidence type="ECO:0000256" key="9">
    <source>
        <dbReference type="SAM" id="Phobius"/>
    </source>
</evidence>
<feature type="domain" description="NADH:quinone oxidoreductase/Mrp antiporter transmembrane" evidence="10">
    <location>
        <begin position="29"/>
        <end position="179"/>
    </location>
</feature>
<dbReference type="Pfam" id="PF00361">
    <property type="entry name" value="Proton_antipo_M"/>
    <property type="match status" value="1"/>
</dbReference>
<feature type="transmembrane region" description="Helical" evidence="9">
    <location>
        <begin position="6"/>
        <end position="23"/>
    </location>
</feature>
<evidence type="ECO:0000256" key="8">
    <source>
        <dbReference type="ARBA" id="ARBA00049551"/>
    </source>
</evidence>
<dbReference type="EC" id="7.1.1.2" evidence="3"/>
<dbReference type="GO" id="GO:0003954">
    <property type="term" value="F:NADH dehydrogenase activity"/>
    <property type="evidence" value="ECO:0007669"/>
    <property type="project" value="TreeGrafter"/>
</dbReference>
<dbReference type="GO" id="GO:0042773">
    <property type="term" value="P:ATP synthesis coupled electron transport"/>
    <property type="evidence" value="ECO:0007669"/>
    <property type="project" value="InterPro"/>
</dbReference>